<gene>
    <name evidence="1" type="ORF">RNA01_17570</name>
</gene>
<organism evidence="1 2">
    <name type="scientific">Ciceribacter naphthalenivorans</name>
    <dbReference type="NCBI Taxonomy" id="1118451"/>
    <lineage>
        <taxon>Bacteria</taxon>
        <taxon>Pseudomonadati</taxon>
        <taxon>Pseudomonadota</taxon>
        <taxon>Alphaproteobacteria</taxon>
        <taxon>Hyphomicrobiales</taxon>
        <taxon>Rhizobiaceae</taxon>
        <taxon>Ciceribacter</taxon>
    </lineage>
</organism>
<keyword evidence="2" id="KW-1185">Reference proteome</keyword>
<proteinExistence type="predicted"/>
<dbReference type="AlphaFoldDB" id="A0A512HH93"/>
<dbReference type="Proteomes" id="UP000321717">
    <property type="component" value="Unassembled WGS sequence"/>
</dbReference>
<name>A0A512HH93_9HYPH</name>
<dbReference type="RefSeq" id="WP_147179584.1">
    <property type="nucleotide sequence ID" value="NZ_BJZP01000006.1"/>
</dbReference>
<evidence type="ECO:0000313" key="2">
    <source>
        <dbReference type="Proteomes" id="UP000321717"/>
    </source>
</evidence>
<accession>A0A512HH93</accession>
<comment type="caution">
    <text evidence="1">The sequence shown here is derived from an EMBL/GenBank/DDBJ whole genome shotgun (WGS) entry which is preliminary data.</text>
</comment>
<evidence type="ECO:0000313" key="1">
    <source>
        <dbReference type="EMBL" id="GEO84825.1"/>
    </source>
</evidence>
<sequence>MSVKPSPSAPLSLDSGEELQACDDREEAAWERKALGAVAGKTACLDGSQKTEAKIGIYVLKRITELGRPEIKGVA</sequence>
<protein>
    <submittedName>
        <fullName evidence="1">Uncharacterized protein</fullName>
    </submittedName>
</protein>
<reference evidence="1 2" key="1">
    <citation type="submission" date="2019-07" db="EMBL/GenBank/DDBJ databases">
        <title>Whole genome shotgun sequence of Rhizobium naphthalenivorans NBRC 107585.</title>
        <authorList>
            <person name="Hosoyama A."/>
            <person name="Uohara A."/>
            <person name="Ohji S."/>
            <person name="Ichikawa N."/>
        </authorList>
    </citation>
    <scope>NUCLEOTIDE SEQUENCE [LARGE SCALE GENOMIC DNA]</scope>
    <source>
        <strain evidence="1 2">NBRC 107585</strain>
    </source>
</reference>
<dbReference type="EMBL" id="BJZP01000006">
    <property type="protein sequence ID" value="GEO84825.1"/>
    <property type="molecule type" value="Genomic_DNA"/>
</dbReference>